<keyword evidence="6 10" id="KW-0560">Oxidoreductase</keyword>
<comment type="caution">
    <text evidence="14">The sequence shown here is derived from an EMBL/GenBank/DDBJ whole genome shotgun (WGS) entry which is preliminary data.</text>
</comment>
<name>A0ABS9IV30_9ACTN</name>
<dbReference type="Proteomes" id="UP001200110">
    <property type="component" value="Unassembled WGS sequence"/>
</dbReference>
<evidence type="ECO:0000256" key="3">
    <source>
        <dbReference type="ARBA" id="ARBA00009347"/>
    </source>
</evidence>
<keyword evidence="5 10" id="KW-0274">FAD</keyword>
<dbReference type="InterPro" id="IPR036250">
    <property type="entry name" value="AcylCo_DH-like_C"/>
</dbReference>
<comment type="similarity">
    <text evidence="3 10">Belongs to the acyl-CoA dehydrogenase family.</text>
</comment>
<evidence type="ECO:0000256" key="1">
    <source>
        <dbReference type="ARBA" id="ARBA00001974"/>
    </source>
</evidence>
<feature type="domain" description="Acyl-CoA dehydrogenase/oxidase N-terminal" evidence="13">
    <location>
        <begin position="8"/>
        <end position="119"/>
    </location>
</feature>
<evidence type="ECO:0000259" key="11">
    <source>
        <dbReference type="Pfam" id="PF00441"/>
    </source>
</evidence>
<organism evidence="14 15">
    <name type="scientific">Gordonia liuliyuniae</name>
    <dbReference type="NCBI Taxonomy" id="2911517"/>
    <lineage>
        <taxon>Bacteria</taxon>
        <taxon>Bacillati</taxon>
        <taxon>Actinomycetota</taxon>
        <taxon>Actinomycetes</taxon>
        <taxon>Mycobacteriales</taxon>
        <taxon>Gordoniaceae</taxon>
        <taxon>Gordonia</taxon>
    </lineage>
</organism>
<comment type="pathway">
    <text evidence="2">Siderophore biosynthesis; mycobactin biosynthesis.</text>
</comment>
<evidence type="ECO:0000256" key="7">
    <source>
        <dbReference type="ARBA" id="ARBA00037085"/>
    </source>
</evidence>
<reference evidence="14 15" key="1">
    <citation type="submission" date="2022-01" db="EMBL/GenBank/DDBJ databases">
        <authorList>
            <person name="Huang Y."/>
        </authorList>
    </citation>
    <scope>NUCLEOTIDE SEQUENCE [LARGE SCALE GENOMIC DNA]</scope>
    <source>
        <strain evidence="14 15">HY366</strain>
    </source>
</reference>
<dbReference type="InterPro" id="IPR009075">
    <property type="entry name" value="AcylCo_DH/oxidase_C"/>
</dbReference>
<comment type="function">
    <text evidence="7">Catalyzes the dehydrogenation at the alpha-beta position of ACP-bound acyl chains. This results in the introduction of a double bond in the lipidic chain, which is further transferred to the epsilon-amino group of lysine residue in the mycobactin core by MbtK.</text>
</comment>
<evidence type="ECO:0000256" key="10">
    <source>
        <dbReference type="RuleBase" id="RU362125"/>
    </source>
</evidence>
<sequence length="383" mass="41780">MKRTIFGDEHEAFRDTVRQFFETKVTPQYPDWEAAGHPPRDFYREAGALGIIGIQVPEQFGGAGVESYKFNAIVTEQAVRAHISLGPLRVHMDLVLPYLLEYATDEQKQRWLPDFVTGDLVTAIAMTEPGTGSDLAGIRTTARRDGDEYILNGAKTFITGGYNADRVLVVARTSPADPDNRRTGLSILVVDTTSPGFEVGRILEKMGLKAQDTCELSFSDVRVPAADLLGDEGRAFAYLGHNLPQERLTIAVGAWAAASHAVELARDYTSERNVFGQPVASFQNTKFVLADCAADVAAGQAFLDNALEAHDAGELTGSDAAALKLWMTEMQARVVDECLQLHGGYGYMSEYPISRLYADARVSRIYGGTSEVMRSIVAKSLGM</sequence>
<evidence type="ECO:0000313" key="14">
    <source>
        <dbReference type="EMBL" id="MCF8589417.1"/>
    </source>
</evidence>
<accession>A0ABS9IV30</accession>
<dbReference type="Gene3D" id="1.20.140.10">
    <property type="entry name" value="Butyryl-CoA Dehydrogenase, subunit A, domain 3"/>
    <property type="match status" value="1"/>
</dbReference>
<evidence type="ECO:0000313" key="15">
    <source>
        <dbReference type="Proteomes" id="UP001200110"/>
    </source>
</evidence>
<feature type="domain" description="Acyl-CoA dehydrogenase/oxidase C-terminal" evidence="11">
    <location>
        <begin position="236"/>
        <end position="381"/>
    </location>
</feature>
<keyword evidence="15" id="KW-1185">Reference proteome</keyword>
<evidence type="ECO:0000256" key="2">
    <source>
        <dbReference type="ARBA" id="ARBA00005102"/>
    </source>
</evidence>
<dbReference type="RefSeq" id="WP_236998635.1">
    <property type="nucleotide sequence ID" value="NZ_JAKKOR010000009.1"/>
</dbReference>
<evidence type="ECO:0000256" key="5">
    <source>
        <dbReference type="ARBA" id="ARBA00022827"/>
    </source>
</evidence>
<dbReference type="InterPro" id="IPR046373">
    <property type="entry name" value="Acyl-CoA_Oxase/DH_mid-dom_sf"/>
</dbReference>
<evidence type="ECO:0000256" key="6">
    <source>
        <dbReference type="ARBA" id="ARBA00023002"/>
    </source>
</evidence>
<evidence type="ECO:0000256" key="8">
    <source>
        <dbReference type="ARBA" id="ARBA00040394"/>
    </source>
</evidence>
<evidence type="ECO:0000259" key="13">
    <source>
        <dbReference type="Pfam" id="PF02771"/>
    </source>
</evidence>
<dbReference type="InterPro" id="IPR009100">
    <property type="entry name" value="AcylCoA_DH/oxidase_NM_dom_sf"/>
</dbReference>
<dbReference type="InterPro" id="IPR037069">
    <property type="entry name" value="AcylCoA_DH/ox_N_sf"/>
</dbReference>
<evidence type="ECO:0000256" key="9">
    <source>
        <dbReference type="ARBA" id="ARBA00042660"/>
    </source>
</evidence>
<comment type="cofactor">
    <cofactor evidence="1 10">
        <name>FAD</name>
        <dbReference type="ChEBI" id="CHEBI:57692"/>
    </cofactor>
</comment>
<evidence type="ECO:0000259" key="12">
    <source>
        <dbReference type="Pfam" id="PF02770"/>
    </source>
</evidence>
<dbReference type="PROSITE" id="PS00073">
    <property type="entry name" value="ACYL_COA_DH_2"/>
    <property type="match status" value="1"/>
</dbReference>
<dbReference type="InterPro" id="IPR006091">
    <property type="entry name" value="Acyl-CoA_Oxase/DH_mid-dom"/>
</dbReference>
<dbReference type="Gene3D" id="1.10.540.10">
    <property type="entry name" value="Acyl-CoA dehydrogenase/oxidase, N-terminal domain"/>
    <property type="match status" value="1"/>
</dbReference>
<dbReference type="Pfam" id="PF00441">
    <property type="entry name" value="Acyl-CoA_dh_1"/>
    <property type="match status" value="1"/>
</dbReference>
<dbReference type="PANTHER" id="PTHR48083">
    <property type="entry name" value="MEDIUM-CHAIN SPECIFIC ACYL-COA DEHYDROGENASE, MITOCHONDRIAL-RELATED"/>
    <property type="match status" value="1"/>
</dbReference>
<dbReference type="InterPro" id="IPR013786">
    <property type="entry name" value="AcylCoA_DH/ox_N"/>
</dbReference>
<evidence type="ECO:0000256" key="4">
    <source>
        <dbReference type="ARBA" id="ARBA00022630"/>
    </source>
</evidence>
<dbReference type="EMBL" id="JAKKOR010000009">
    <property type="protein sequence ID" value="MCF8589417.1"/>
    <property type="molecule type" value="Genomic_DNA"/>
</dbReference>
<feature type="domain" description="Acyl-CoA oxidase/dehydrogenase middle" evidence="12">
    <location>
        <begin position="123"/>
        <end position="221"/>
    </location>
</feature>
<keyword evidence="4 10" id="KW-0285">Flavoprotein</keyword>
<gene>
    <name evidence="14" type="ORF">L5G33_13215</name>
</gene>
<protein>
    <recommendedName>
        <fullName evidence="8">Acyl-[acyl-carrier-protein] dehydrogenase MbtN</fullName>
    </recommendedName>
    <alternativeName>
        <fullName evidence="9">Mycobactin synthase protein N</fullName>
    </alternativeName>
</protein>
<dbReference type="InterPro" id="IPR006089">
    <property type="entry name" value="Acyl-CoA_DH_CS"/>
</dbReference>
<dbReference type="Pfam" id="PF02771">
    <property type="entry name" value="Acyl-CoA_dh_N"/>
    <property type="match status" value="1"/>
</dbReference>
<dbReference type="SUPFAM" id="SSF56645">
    <property type="entry name" value="Acyl-CoA dehydrogenase NM domain-like"/>
    <property type="match status" value="1"/>
</dbReference>
<dbReference type="PANTHER" id="PTHR48083:SF20">
    <property type="entry name" value="LONG-CHAIN SPECIFIC ACYL-COA DEHYDROGENASE, MITOCHONDRIAL"/>
    <property type="match status" value="1"/>
</dbReference>
<dbReference type="Pfam" id="PF02770">
    <property type="entry name" value="Acyl-CoA_dh_M"/>
    <property type="match status" value="1"/>
</dbReference>
<dbReference type="SUPFAM" id="SSF47203">
    <property type="entry name" value="Acyl-CoA dehydrogenase C-terminal domain-like"/>
    <property type="match status" value="1"/>
</dbReference>
<dbReference type="InterPro" id="IPR050741">
    <property type="entry name" value="Acyl-CoA_dehydrogenase"/>
</dbReference>
<proteinExistence type="inferred from homology"/>
<dbReference type="Gene3D" id="2.40.110.10">
    <property type="entry name" value="Butyryl-CoA Dehydrogenase, subunit A, domain 2"/>
    <property type="match status" value="1"/>
</dbReference>